<evidence type="ECO:0000256" key="2">
    <source>
        <dbReference type="ARBA" id="ARBA00023002"/>
    </source>
</evidence>
<keyword evidence="2" id="KW-0560">Oxidoreductase</keyword>
<dbReference type="InterPro" id="IPR002347">
    <property type="entry name" value="SDR_fam"/>
</dbReference>
<dbReference type="EMBL" id="CP045851">
    <property type="protein sequence ID" value="QGG94577.1"/>
    <property type="molecule type" value="Genomic_DNA"/>
</dbReference>
<sequence length="247" mass="25896">MTSRRVALVSDGAGYVGPHLARALAAADHDIVVGDPEDGLVESLQSLGAAVEVVERTRFLVEPDASERLAAAALDRFGRIDAAAAFTGKIVTGRFLSSSLDDLRTAVVGCVEAPYNFLRAVVPVMVEQEGGGQVLVFTSAAGARVTPGAPLYSTARAGATMLVRNVAAEVAGRDVQVNALGTNFIDFDGFVKASRADTPEGRERVEAQVPMGRLGGLEELAHFALPYLDGRSRFTTGQYVSFAGGWA</sequence>
<name>A0A5Q2RKJ1_9ACTN</name>
<comment type="similarity">
    <text evidence="1">Belongs to the short-chain dehydrogenases/reductases (SDR) family.</text>
</comment>
<dbReference type="RefSeq" id="WP_153758683.1">
    <property type="nucleotide sequence ID" value="NZ_CP045851.1"/>
</dbReference>
<organism evidence="3 4">
    <name type="scientific">Actinomarinicola tropica</name>
    <dbReference type="NCBI Taxonomy" id="2789776"/>
    <lineage>
        <taxon>Bacteria</taxon>
        <taxon>Bacillati</taxon>
        <taxon>Actinomycetota</taxon>
        <taxon>Acidimicrobiia</taxon>
        <taxon>Acidimicrobiales</taxon>
        <taxon>Iamiaceae</taxon>
        <taxon>Actinomarinicola</taxon>
    </lineage>
</organism>
<dbReference type="PANTHER" id="PTHR43477:SF1">
    <property type="entry name" value="DIHYDROANTICAPSIN 7-DEHYDROGENASE"/>
    <property type="match status" value="1"/>
</dbReference>
<evidence type="ECO:0000256" key="1">
    <source>
        <dbReference type="ARBA" id="ARBA00006484"/>
    </source>
</evidence>
<gene>
    <name evidence="3" type="ORF">GH723_05340</name>
</gene>
<dbReference type="PANTHER" id="PTHR43477">
    <property type="entry name" value="DIHYDROANTICAPSIN 7-DEHYDROGENASE"/>
    <property type="match status" value="1"/>
</dbReference>
<dbReference type="Gene3D" id="3.40.50.720">
    <property type="entry name" value="NAD(P)-binding Rossmann-like Domain"/>
    <property type="match status" value="1"/>
</dbReference>
<reference evidence="3 4" key="1">
    <citation type="submission" date="2019-11" db="EMBL/GenBank/DDBJ databases">
        <authorList>
            <person name="He Y."/>
        </authorList>
    </citation>
    <scope>NUCLEOTIDE SEQUENCE [LARGE SCALE GENOMIC DNA]</scope>
    <source>
        <strain evidence="3 4">SCSIO 58843</strain>
    </source>
</reference>
<evidence type="ECO:0000313" key="3">
    <source>
        <dbReference type="EMBL" id="QGG94577.1"/>
    </source>
</evidence>
<evidence type="ECO:0000313" key="4">
    <source>
        <dbReference type="Proteomes" id="UP000334019"/>
    </source>
</evidence>
<dbReference type="AlphaFoldDB" id="A0A5Q2RKJ1"/>
<dbReference type="InterPro" id="IPR051122">
    <property type="entry name" value="SDR_DHRS6-like"/>
</dbReference>
<dbReference type="KEGG" id="atq:GH723_05340"/>
<accession>A0A5Q2RKJ1</accession>
<keyword evidence="4" id="KW-1185">Reference proteome</keyword>
<dbReference type="GO" id="GO:0016491">
    <property type="term" value="F:oxidoreductase activity"/>
    <property type="evidence" value="ECO:0007669"/>
    <property type="project" value="UniProtKB-KW"/>
</dbReference>
<dbReference type="SUPFAM" id="SSF51735">
    <property type="entry name" value="NAD(P)-binding Rossmann-fold domains"/>
    <property type="match status" value="1"/>
</dbReference>
<protein>
    <submittedName>
        <fullName evidence="3">SDR family oxidoreductase</fullName>
    </submittedName>
</protein>
<proteinExistence type="inferred from homology"/>
<dbReference type="InterPro" id="IPR036291">
    <property type="entry name" value="NAD(P)-bd_dom_sf"/>
</dbReference>
<dbReference type="Pfam" id="PF13561">
    <property type="entry name" value="adh_short_C2"/>
    <property type="match status" value="1"/>
</dbReference>
<dbReference type="PRINTS" id="PR00081">
    <property type="entry name" value="GDHRDH"/>
</dbReference>
<dbReference type="Proteomes" id="UP000334019">
    <property type="component" value="Chromosome"/>
</dbReference>